<keyword evidence="5" id="KW-0665">Pyrimidine biosynthesis</keyword>
<dbReference type="NCBIfam" id="TIGR00336">
    <property type="entry name" value="pyrE"/>
    <property type="match status" value="1"/>
</dbReference>
<gene>
    <name evidence="6" type="ORF">UFOPK3381_01006</name>
</gene>
<protein>
    <recommendedName>
        <fullName evidence="2">orotate phosphoribosyltransferase</fullName>
        <ecNumber evidence="2">2.4.2.10</ecNumber>
    </recommendedName>
</protein>
<proteinExistence type="inferred from homology"/>
<dbReference type="EC" id="2.4.2.10" evidence="2"/>
<sequence length="183" mass="19269">MNTRERVLQHLLTHSVRTGDFTLKSGRKSNWFIDSKQTICAPDAMVDVAELVLERLDASVTAIGGLTMGADGVSFITAGVAGTKGRGLSAFSVRKETKDHGAGGRIAGHLQPGDRVVITEDTVTRGTSLLEAAKVVQEFGCEVVLLLAVVDRGGTATAMAADVGLRFEALFAAPDFGFDYEGA</sequence>
<dbReference type="GO" id="GO:0004588">
    <property type="term" value="F:orotate phosphoribosyltransferase activity"/>
    <property type="evidence" value="ECO:0007669"/>
    <property type="project" value="UniProtKB-EC"/>
</dbReference>
<evidence type="ECO:0000256" key="3">
    <source>
        <dbReference type="ARBA" id="ARBA00022676"/>
    </source>
</evidence>
<reference evidence="6" key="1">
    <citation type="submission" date="2020-05" db="EMBL/GenBank/DDBJ databases">
        <authorList>
            <person name="Chiriac C."/>
            <person name="Salcher M."/>
            <person name="Ghai R."/>
            <person name="Kavagutti S V."/>
        </authorList>
    </citation>
    <scope>NUCLEOTIDE SEQUENCE</scope>
</reference>
<dbReference type="CDD" id="cd06223">
    <property type="entry name" value="PRTases_typeI"/>
    <property type="match status" value="1"/>
</dbReference>
<evidence type="ECO:0000256" key="5">
    <source>
        <dbReference type="ARBA" id="ARBA00022975"/>
    </source>
</evidence>
<dbReference type="InterPro" id="IPR000836">
    <property type="entry name" value="PRTase_dom"/>
</dbReference>
<organism evidence="6">
    <name type="scientific">freshwater metagenome</name>
    <dbReference type="NCBI Taxonomy" id="449393"/>
    <lineage>
        <taxon>unclassified sequences</taxon>
        <taxon>metagenomes</taxon>
        <taxon>ecological metagenomes</taxon>
    </lineage>
</organism>
<dbReference type="UniPathway" id="UPA00070">
    <property type="reaction ID" value="UER00119"/>
</dbReference>
<evidence type="ECO:0000256" key="4">
    <source>
        <dbReference type="ARBA" id="ARBA00022679"/>
    </source>
</evidence>
<name>A0A6J7DVD4_9ZZZZ</name>
<keyword evidence="3" id="KW-0328">Glycosyltransferase</keyword>
<dbReference type="EMBL" id="CAFBLN010000044">
    <property type="protein sequence ID" value="CAB4874646.1"/>
    <property type="molecule type" value="Genomic_DNA"/>
</dbReference>
<dbReference type="PANTHER" id="PTHR19278:SF9">
    <property type="entry name" value="URIDINE 5'-MONOPHOSPHATE SYNTHASE"/>
    <property type="match status" value="1"/>
</dbReference>
<dbReference type="InterPro" id="IPR023031">
    <property type="entry name" value="OPRT"/>
</dbReference>
<comment type="pathway">
    <text evidence="1">Pyrimidine metabolism; UMP biosynthesis via de novo pathway; UMP from orotate: step 1/2.</text>
</comment>
<evidence type="ECO:0000256" key="2">
    <source>
        <dbReference type="ARBA" id="ARBA00011971"/>
    </source>
</evidence>
<dbReference type="PANTHER" id="PTHR19278">
    <property type="entry name" value="OROTATE PHOSPHORIBOSYLTRANSFERASE"/>
    <property type="match status" value="1"/>
</dbReference>
<dbReference type="GO" id="GO:0019856">
    <property type="term" value="P:pyrimidine nucleobase biosynthetic process"/>
    <property type="evidence" value="ECO:0007669"/>
    <property type="project" value="TreeGrafter"/>
</dbReference>
<dbReference type="InterPro" id="IPR029057">
    <property type="entry name" value="PRTase-like"/>
</dbReference>
<dbReference type="Gene3D" id="3.40.50.2020">
    <property type="match status" value="1"/>
</dbReference>
<dbReference type="HAMAP" id="MF_01208">
    <property type="entry name" value="PyrE"/>
    <property type="match status" value="1"/>
</dbReference>
<evidence type="ECO:0000256" key="1">
    <source>
        <dbReference type="ARBA" id="ARBA00004889"/>
    </source>
</evidence>
<evidence type="ECO:0000313" key="6">
    <source>
        <dbReference type="EMBL" id="CAB4874646.1"/>
    </source>
</evidence>
<keyword evidence="4" id="KW-0808">Transferase</keyword>
<dbReference type="AlphaFoldDB" id="A0A6J7DVD4"/>
<dbReference type="InterPro" id="IPR004467">
    <property type="entry name" value="Or_phspho_trans_dom"/>
</dbReference>
<dbReference type="SUPFAM" id="SSF53271">
    <property type="entry name" value="PRTase-like"/>
    <property type="match status" value="1"/>
</dbReference>
<accession>A0A6J7DVD4</accession>
<dbReference type="GO" id="GO:0044205">
    <property type="term" value="P:'de novo' UMP biosynthetic process"/>
    <property type="evidence" value="ECO:0007669"/>
    <property type="project" value="UniProtKB-UniPathway"/>
</dbReference>